<feature type="compositionally biased region" description="Polar residues" evidence="1">
    <location>
        <begin position="189"/>
        <end position="198"/>
    </location>
</feature>
<feature type="region of interest" description="Disordered" evidence="1">
    <location>
        <begin position="1318"/>
        <end position="1357"/>
    </location>
</feature>
<feature type="region of interest" description="Disordered" evidence="1">
    <location>
        <begin position="481"/>
        <end position="510"/>
    </location>
</feature>
<feature type="region of interest" description="Disordered" evidence="1">
    <location>
        <begin position="790"/>
        <end position="815"/>
    </location>
</feature>
<feature type="region of interest" description="Disordered" evidence="1">
    <location>
        <begin position="2004"/>
        <end position="2027"/>
    </location>
</feature>
<sequence>MDKLQGGDWNSFFHQFEAVASQSTTNVSRPSIVDDNVPLPIIRGHHFDIAYQETVDEHVKCQVCGMLLRRTMFAAHVRQRHPELIPPSLSTDDDSGRHSGLESPDISRNPNFPFSPKLMSPPITKEPIKLTISLVGAKGHRKHRRRKTKRDRRGEDVPTTTVEEEHHSPVANDSIIEDRFFWPDADQPGPSTQHSTPSFLGHGLSPSGRLKTTETRETVEDVITRISPIVQTRAELEDSSDEDSRKRKKRKSRRKTRRKEHDVVVPSPPLRSRVLPAVEPLRLAITPEGARVIEPSRDRRSPQGTCRIASQTERTRPETRSFTHSQQASTRSAFTDLIQSFPATSHVLPVAQPFPHFTSQATTSSGVAYDATQEEAETVTVGQPAQRAERTDVIDTLLPQIPPVATVLTPSSWVYSQSQITTDAPILPTYNTRSVRKAAVENASFRAEAIPFDPVIKPTTILEPEAVKAVTGNALLGEELADSVSTENRRPVLPQRKTRQPSGSQEAWEPLGIKSPTYGIVLPVAPRQDNDADDATVAFLTSSPELLSEDDSCPVKEEVEDVQSTLGASPSRILRQKFRTAKSATSESTDTDQRTIIDVEEDQAERRSSDQDGEIQSLAMKLAALSQEPERRKPSLDEQTPLLTETRAEVVEESAQETADTLREPSEVSIEPIAQAHDVELEVPERPSSREELVFTPETQHIPVLDGTLDDLIASGQLAEYKRPEIAEEVLAHSAVDETRLNREFEEALEEQEQFVPPQHLEEKVSALSIESERAEMPIHVLLSARIDDSIQEEDVPTGSSDNEKEITLSPAPAVDPRDKMMRYREEEELSSYEEDYSAEDDELVDLHESSVSNYHELEQQSQYEEILRQQPASSVTPTEDILYPGTPTQGQIMQQSAILEQTSHVPQWPSQASWRSQSGPRELRVQTAFEGSSQIVVHHSEPIPQRLSSHRPSVPSSFHFGPAAVVPAHQQPPPHSFPLQSGQGQRIEASQWHAPQQYNAQVPLPQRSLKGLQEAQYGTAGNQQVLYEQQQQQVQNQYQHTQFQPYKPRPPIVCSLSEPYFQPQVLPVSFQQGYLQHQQLRLPLEEQQQQTFGQQQQRRIIGQERQPAELMEEEMRAMRYVYLMNEQRIAKKALAELDKKAPKKPDPPSNLMFLPELPPLIIEPTVIPEGVPRHRMQEHILPPYHHAQFAVRKGPCISPHKSVDEGESSEDEIRELRELMNLAVLEPPAVKPKIPASVQQSPQKAQYFTPEIPMEEDYRQHYPSGGSYRSGQFPVAEPPAAMSTQILPIVLNPSATQSLHSLEIAIPNDVTMLSRELSSVSEEESELSAEESLPVKETSQRESSDESTDSDAVRRQWDLSPSVSPLTLEALTSGMSSPEGSDSNDGQAGVPVWPTISRKHAKLAIAACRNMPKRFQPLCRRFAWQQGITYLLENFCLKKWEIRPEHDSESVWFFERDVRRFKPFELEPFDVPGVDPNDENDFYGFNICADIPMKRCRKTIRLEDHAAVSLSCQEVPGDVDLSSTDDEGYSDEETEYASSVYYDIDDIAPSSLKLIPSSGVDGESGKVVLQDFDVESDEDSESSEESPIPVAPHKKSAVVPPGLPNALPTRLSYEKQEFIARSCCKQFLQQMVLRKKGETFRTAGRSAVQVTALLSELYREHRAAYELMIADTLEIPTPDQREIPFSDDADWVASRILAINRAQNRLLIPSFPPWAVMQRMWKVFGPLQQAASVIGGDYEKFVQECVSVACNQYYRLKNGIKVADEIPGDLLDLCYAITCERMREHTESVEALKKKPDRRPRKLKEWVTLKPRERPPSIPSQRAANADLLSRCRRVYDEKRQTKRRRWNAMRYLHNALPGCVIEGIDVFDMAQRTNLSVAGIFGPEHKLGLTEMPFASDMDNRPAYLDMEELLDLMEHTLALQSGTTVDQEGNTQPSIDFLTVHGLHFKAVTGERGRCHLMVSPSAIPVPPVTVDRYGNMTSIQRATVPSMLYPEFISRKLRNDPEDQVPRPLESPPPDNDQITLPSEDNCPACTRTTEDHADMDFARTCLDGLPKELQEELTESEVDTASTTYRARSPPKIMTEEELIKLL</sequence>
<feature type="region of interest" description="Disordered" evidence="1">
    <location>
        <begin position="84"/>
        <end position="220"/>
    </location>
</feature>
<feature type="compositionally biased region" description="Basic and acidic residues" evidence="1">
    <location>
        <begin position="211"/>
        <end position="220"/>
    </location>
</feature>
<organism evidence="2 3">
    <name type="scientific">Ancylostoma caninum</name>
    <name type="common">Dog hookworm</name>
    <dbReference type="NCBI Taxonomy" id="29170"/>
    <lineage>
        <taxon>Eukaryota</taxon>
        <taxon>Metazoa</taxon>
        <taxon>Ecdysozoa</taxon>
        <taxon>Nematoda</taxon>
        <taxon>Chromadorea</taxon>
        <taxon>Rhabditida</taxon>
        <taxon>Rhabditina</taxon>
        <taxon>Rhabditomorpha</taxon>
        <taxon>Strongyloidea</taxon>
        <taxon>Ancylostomatidae</taxon>
        <taxon>Ancylostomatinae</taxon>
        <taxon>Ancylostoma</taxon>
    </lineage>
</organism>
<reference evidence="2 3" key="1">
    <citation type="submission" date="2014-10" db="EMBL/GenBank/DDBJ databases">
        <title>Draft genome of the hookworm Ancylostoma caninum.</title>
        <authorList>
            <person name="Mitreva M."/>
        </authorList>
    </citation>
    <scope>NUCLEOTIDE SEQUENCE [LARGE SCALE GENOMIC DNA]</scope>
    <source>
        <strain evidence="2 3">Baltimore</strain>
    </source>
</reference>
<keyword evidence="3" id="KW-1185">Reference proteome</keyword>
<name>A0A368GJD0_ANCCA</name>
<protein>
    <submittedName>
        <fullName evidence="2">Uncharacterized protein</fullName>
    </submittedName>
</protein>
<feature type="region of interest" description="Disordered" evidence="1">
    <location>
        <begin position="233"/>
        <end position="268"/>
    </location>
</feature>
<feature type="region of interest" description="Disordered" evidence="1">
    <location>
        <begin position="1575"/>
        <end position="1598"/>
    </location>
</feature>
<evidence type="ECO:0000256" key="1">
    <source>
        <dbReference type="SAM" id="MobiDB-lite"/>
    </source>
</evidence>
<evidence type="ECO:0000313" key="3">
    <source>
        <dbReference type="Proteomes" id="UP000252519"/>
    </source>
</evidence>
<feature type="region of interest" description="Disordered" evidence="1">
    <location>
        <begin position="310"/>
        <end position="329"/>
    </location>
</feature>
<dbReference type="OrthoDB" id="5863779at2759"/>
<evidence type="ECO:0000313" key="2">
    <source>
        <dbReference type="EMBL" id="RCN43140.1"/>
    </source>
</evidence>
<comment type="caution">
    <text evidence="2">The sequence shown here is derived from an EMBL/GenBank/DDBJ whole genome shotgun (WGS) entry which is preliminary data.</text>
</comment>
<dbReference type="Proteomes" id="UP000252519">
    <property type="component" value="Unassembled WGS sequence"/>
</dbReference>
<accession>A0A368GJD0</accession>
<feature type="compositionally biased region" description="Acidic residues" evidence="1">
    <location>
        <begin position="1575"/>
        <end position="1585"/>
    </location>
</feature>
<feature type="compositionally biased region" description="Basic residues" evidence="1">
    <location>
        <begin position="246"/>
        <end position="258"/>
    </location>
</feature>
<dbReference type="EMBL" id="JOJR01000168">
    <property type="protein sequence ID" value="RCN43140.1"/>
    <property type="molecule type" value="Genomic_DNA"/>
</dbReference>
<feature type="compositionally biased region" description="Basic residues" evidence="1">
    <location>
        <begin position="138"/>
        <end position="151"/>
    </location>
</feature>
<proteinExistence type="predicted"/>
<gene>
    <name evidence="2" type="ORF">ANCCAN_10877</name>
</gene>